<organism evidence="3 4">
    <name type="scientific">Deinococcus aerophilus</name>
    <dbReference type="NCBI Taxonomy" id="522488"/>
    <lineage>
        <taxon>Bacteria</taxon>
        <taxon>Thermotogati</taxon>
        <taxon>Deinococcota</taxon>
        <taxon>Deinococci</taxon>
        <taxon>Deinococcales</taxon>
        <taxon>Deinococcaceae</taxon>
        <taxon>Deinococcus</taxon>
    </lineage>
</organism>
<sequence>MAPARRSHLYSGTEIRAGLTTALGQVTAGDHVLITHHGKPVAALIGLEAYQHLTAVGPPASQETVMQVISVYNQAGGAGKTTITMNLGYALKERGYRVLLIDMDPQASLTRWLGLLTPGAAQASPPAEKLSRTAFHVLSDPDEELPEPLHAFGLDVIPANSKLSAGDSLLYSERERLTYLRRAIRAQGGYDFVLLDGPPGRSALALAAVAASDQLIIPINVSKSMDNLGNVGEFLREARTFSPDLNVLALTMHSFMANTRHHQDMLRTVTEQLSAIAPATTPITHKSTLYNDAALYQQPVAVYAPQKSPRKEFDTLAGEVLGLLNMPESLEVSR</sequence>
<keyword evidence="4" id="KW-1185">Reference proteome</keyword>
<evidence type="ECO:0000313" key="3">
    <source>
        <dbReference type="EMBL" id="GGM19198.1"/>
    </source>
</evidence>
<dbReference type="NCBIfam" id="TIGR01552">
    <property type="entry name" value="phd_fam"/>
    <property type="match status" value="1"/>
</dbReference>
<dbReference type="InterPro" id="IPR050678">
    <property type="entry name" value="DNA_Partitioning_ATPase"/>
</dbReference>
<dbReference type="InterPro" id="IPR027417">
    <property type="entry name" value="P-loop_NTPase"/>
</dbReference>
<proteinExistence type="inferred from homology"/>
<dbReference type="PANTHER" id="PTHR13696:SF52">
    <property type="entry name" value="PARA FAMILY PROTEIN CT_582"/>
    <property type="match status" value="1"/>
</dbReference>
<dbReference type="Gene3D" id="3.40.1620.10">
    <property type="entry name" value="YefM-like domain"/>
    <property type="match status" value="1"/>
</dbReference>
<accession>A0ABQ2GXX0</accession>
<comment type="caution">
    <text evidence="3">The sequence shown here is derived from an EMBL/GenBank/DDBJ whole genome shotgun (WGS) entry which is preliminary data.</text>
</comment>
<protein>
    <submittedName>
        <fullName evidence="3">Chromosome partitioning protein ParA</fullName>
    </submittedName>
</protein>
<feature type="domain" description="AAA" evidence="2">
    <location>
        <begin position="66"/>
        <end position="225"/>
    </location>
</feature>
<evidence type="ECO:0000313" key="4">
    <source>
        <dbReference type="Proteomes" id="UP000661918"/>
    </source>
</evidence>
<dbReference type="EMBL" id="BMOM01000035">
    <property type="protein sequence ID" value="GGM19198.1"/>
    <property type="molecule type" value="Genomic_DNA"/>
</dbReference>
<evidence type="ECO:0000259" key="2">
    <source>
        <dbReference type="Pfam" id="PF13614"/>
    </source>
</evidence>
<comment type="similarity">
    <text evidence="1">Belongs to the phD/YefM antitoxin family.</text>
</comment>
<dbReference type="PANTHER" id="PTHR13696">
    <property type="entry name" value="P-LOOP CONTAINING NUCLEOSIDE TRIPHOSPHATE HYDROLASE"/>
    <property type="match status" value="1"/>
</dbReference>
<dbReference type="Pfam" id="PF13614">
    <property type="entry name" value="AAA_31"/>
    <property type="match status" value="1"/>
</dbReference>
<name>A0ABQ2GXX0_9DEIO</name>
<dbReference type="Proteomes" id="UP000661918">
    <property type="component" value="Unassembled WGS sequence"/>
</dbReference>
<dbReference type="RefSeq" id="WP_188905086.1">
    <property type="nucleotide sequence ID" value="NZ_BMOM01000035.1"/>
</dbReference>
<reference evidence="4" key="1">
    <citation type="journal article" date="2019" name="Int. J. Syst. Evol. Microbiol.">
        <title>The Global Catalogue of Microorganisms (GCM) 10K type strain sequencing project: providing services to taxonomists for standard genome sequencing and annotation.</title>
        <authorList>
            <consortium name="The Broad Institute Genomics Platform"/>
            <consortium name="The Broad Institute Genome Sequencing Center for Infectious Disease"/>
            <person name="Wu L."/>
            <person name="Ma J."/>
        </authorList>
    </citation>
    <scope>NUCLEOTIDE SEQUENCE [LARGE SCALE GENOMIC DNA]</scope>
    <source>
        <strain evidence="4">JCM 15443</strain>
    </source>
</reference>
<dbReference type="SUPFAM" id="SSF143120">
    <property type="entry name" value="YefM-like"/>
    <property type="match status" value="1"/>
</dbReference>
<dbReference type="CDD" id="cd02042">
    <property type="entry name" value="ParAB_family"/>
    <property type="match status" value="1"/>
</dbReference>
<evidence type="ECO:0000256" key="1">
    <source>
        <dbReference type="ARBA" id="ARBA00009981"/>
    </source>
</evidence>
<dbReference type="SUPFAM" id="SSF52540">
    <property type="entry name" value="P-loop containing nucleoside triphosphate hydrolases"/>
    <property type="match status" value="1"/>
</dbReference>
<dbReference type="InterPro" id="IPR036165">
    <property type="entry name" value="YefM-like_sf"/>
</dbReference>
<dbReference type="InterPro" id="IPR025669">
    <property type="entry name" value="AAA_dom"/>
</dbReference>
<gene>
    <name evidence="3" type="ORF">GCM10010841_29140</name>
</gene>
<dbReference type="Gene3D" id="3.40.50.300">
    <property type="entry name" value="P-loop containing nucleotide triphosphate hydrolases"/>
    <property type="match status" value="1"/>
</dbReference>